<dbReference type="RefSeq" id="WP_099916407.1">
    <property type="nucleotide sequence ID" value="NZ_BMHS01000024.1"/>
</dbReference>
<comment type="caution">
    <text evidence="2">The sequence shown here is derived from an EMBL/GenBank/DDBJ whole genome shotgun (WGS) entry which is preliminary data.</text>
</comment>
<evidence type="ECO:0000313" key="2">
    <source>
        <dbReference type="EMBL" id="PIL39384.1"/>
    </source>
</evidence>
<proteinExistence type="predicted"/>
<evidence type="ECO:0000313" key="3">
    <source>
        <dbReference type="Proteomes" id="UP000228593"/>
    </source>
</evidence>
<dbReference type="Proteomes" id="UP000228593">
    <property type="component" value="Unassembled WGS sequence"/>
</dbReference>
<name>A0A2G8T030_9BURK</name>
<dbReference type="InterPro" id="IPR017467">
    <property type="entry name" value="CHP03016_PEP-CTERM"/>
</dbReference>
<reference evidence="2 3" key="1">
    <citation type="submission" date="2017-10" db="EMBL/GenBank/DDBJ databases">
        <title>Massilia psychrophilum sp. nov., a novel purple-pigmented bacterium isolated from Tianshan glacier, Xinjiang Municipality, China.</title>
        <authorList>
            <person name="Wang H."/>
        </authorList>
    </citation>
    <scope>NUCLEOTIDE SEQUENCE [LARGE SCALE GENOMIC DNA]</scope>
    <source>
        <strain evidence="2 3">JCM 30813</strain>
    </source>
</reference>
<dbReference type="NCBIfam" id="TIGR03016">
    <property type="entry name" value="pepcterm_hypo_1"/>
    <property type="match status" value="1"/>
</dbReference>
<protein>
    <submittedName>
        <fullName evidence="2">TIGR03016 family PEP-CTERM system-associated outer membrane protein</fullName>
    </submittedName>
</protein>
<keyword evidence="3" id="KW-1185">Reference proteome</keyword>
<accession>A0A2G8T030</accession>
<feature type="chain" id="PRO_5013909953" evidence="1">
    <location>
        <begin position="37"/>
        <end position="523"/>
    </location>
</feature>
<organism evidence="2 3">
    <name type="scientific">Massilia psychrophila</name>
    <dbReference type="NCBI Taxonomy" id="1603353"/>
    <lineage>
        <taxon>Bacteria</taxon>
        <taxon>Pseudomonadati</taxon>
        <taxon>Pseudomonadota</taxon>
        <taxon>Betaproteobacteria</taxon>
        <taxon>Burkholderiales</taxon>
        <taxon>Oxalobacteraceae</taxon>
        <taxon>Telluria group</taxon>
        <taxon>Massilia</taxon>
    </lineage>
</organism>
<keyword evidence="1" id="KW-0732">Signal</keyword>
<gene>
    <name evidence="2" type="ORF">CR103_12940</name>
</gene>
<dbReference type="SUPFAM" id="SSF56935">
    <property type="entry name" value="Porins"/>
    <property type="match status" value="1"/>
</dbReference>
<feature type="signal peptide" evidence="1">
    <location>
        <begin position="1"/>
        <end position="36"/>
    </location>
</feature>
<dbReference type="OrthoDB" id="8522878at2"/>
<sequence length="523" mass="56477">MTTTMAKRWRTSRPAALPLAAPVAVLALLMSPQCRADWSITPSVDLRGTYSDNVKLEADQLARGQFITDLAPSLSIANHGPRLKLTAAFTTHLYAYSNQRLDGTNSSQRQLAANARARLVEDLLFFDATAAIAQQAISAFGPQVANNGYAGTNRAEVSTWRLSPYLAHRFGSTATAELRYARDSVKSGNAGLGDSIGNTVSTSISSGAAFRTIGWGLQASHQNLDSTRGGKSTADAASARLSWRVSESLRLNANGGYDKYDYKALEGATAGPSYSIGLAWAPSLRTQVQASAGKRYFGDSYAFEATHRSRHSVWSINYNDAVTTTRGQFLQPVAVDTAALLNGLFSATISDPVARQQAVDAYIRSNALPATQIQNTNAFSNRYFLQKQFRASAAFNTARTVTLFSLNATKRNALSIRQAAIGLPGNSRSELNDNTKQASAAVSLNYKMSQRSGATLMVSKTRTESLTTGQRDDQLLLNLGMTRQLQQKLKGAIELRRARGNALTLGGRTYRENALTASLSYQL</sequence>
<dbReference type="EMBL" id="PDOB01000019">
    <property type="protein sequence ID" value="PIL39384.1"/>
    <property type="molecule type" value="Genomic_DNA"/>
</dbReference>
<dbReference type="AlphaFoldDB" id="A0A2G8T030"/>
<evidence type="ECO:0000256" key="1">
    <source>
        <dbReference type="SAM" id="SignalP"/>
    </source>
</evidence>